<dbReference type="Proteomes" id="UP000586305">
    <property type="component" value="Unassembled WGS sequence"/>
</dbReference>
<comment type="caution">
    <text evidence="6">The sequence shown here is derived from an EMBL/GenBank/DDBJ whole genome shotgun (WGS) entry which is preliminary data.</text>
</comment>
<dbReference type="PROSITE" id="PS50043">
    <property type="entry name" value="HTH_LUXR_2"/>
    <property type="match status" value="1"/>
</dbReference>
<dbReference type="CDD" id="cd06170">
    <property type="entry name" value="LuxR_C_like"/>
    <property type="match status" value="1"/>
</dbReference>
<evidence type="ECO:0000256" key="2">
    <source>
        <dbReference type="ARBA" id="ARBA00023125"/>
    </source>
</evidence>
<dbReference type="InterPro" id="IPR016032">
    <property type="entry name" value="Sig_transdc_resp-reg_C-effctor"/>
</dbReference>
<feature type="domain" description="Response regulatory" evidence="5">
    <location>
        <begin position="3"/>
        <end position="119"/>
    </location>
</feature>
<dbReference type="Pfam" id="PF00072">
    <property type="entry name" value="Response_reg"/>
    <property type="match status" value="1"/>
</dbReference>
<evidence type="ECO:0000313" key="6">
    <source>
        <dbReference type="EMBL" id="NOU50021.1"/>
    </source>
</evidence>
<dbReference type="InterPro" id="IPR011006">
    <property type="entry name" value="CheY-like_superfamily"/>
</dbReference>
<name>A0A849VE91_9GAMM</name>
<dbReference type="SMART" id="SM00448">
    <property type="entry name" value="REC"/>
    <property type="match status" value="1"/>
</dbReference>
<dbReference type="GO" id="GO:0003677">
    <property type="term" value="F:DNA binding"/>
    <property type="evidence" value="ECO:0007669"/>
    <property type="project" value="UniProtKB-KW"/>
</dbReference>
<reference evidence="6 7" key="1">
    <citation type="submission" date="2020-04" db="EMBL/GenBank/DDBJ databases">
        <title>Pseudoalteromonas caenipelagi sp. nov., isolated from a tidal flat.</title>
        <authorList>
            <person name="Park S."/>
            <person name="Yoon J.-H."/>
        </authorList>
    </citation>
    <scope>NUCLEOTIDE SEQUENCE [LARGE SCALE GENOMIC DNA]</scope>
    <source>
        <strain evidence="6 7">JBTF-M23</strain>
    </source>
</reference>
<organism evidence="6 7">
    <name type="scientific">Pseudoalteromonas caenipelagi</name>
    <dbReference type="NCBI Taxonomy" id="2726988"/>
    <lineage>
        <taxon>Bacteria</taxon>
        <taxon>Pseudomonadati</taxon>
        <taxon>Pseudomonadota</taxon>
        <taxon>Gammaproteobacteria</taxon>
        <taxon>Alteromonadales</taxon>
        <taxon>Pseudoalteromonadaceae</taxon>
        <taxon>Pseudoalteromonas</taxon>
    </lineage>
</organism>
<dbReference type="AlphaFoldDB" id="A0A849VE91"/>
<dbReference type="GO" id="GO:0000160">
    <property type="term" value="P:phosphorelay signal transduction system"/>
    <property type="evidence" value="ECO:0007669"/>
    <property type="project" value="InterPro"/>
</dbReference>
<proteinExistence type="predicted"/>
<evidence type="ECO:0000256" key="3">
    <source>
        <dbReference type="PROSITE-ProRule" id="PRU00169"/>
    </source>
</evidence>
<evidence type="ECO:0000313" key="7">
    <source>
        <dbReference type="Proteomes" id="UP000586305"/>
    </source>
</evidence>
<evidence type="ECO:0000259" key="4">
    <source>
        <dbReference type="PROSITE" id="PS50043"/>
    </source>
</evidence>
<keyword evidence="2" id="KW-0238">DNA-binding</keyword>
<dbReference type="InterPro" id="IPR058245">
    <property type="entry name" value="NreC/VraR/RcsB-like_REC"/>
</dbReference>
<feature type="domain" description="HTH luxR-type" evidence="4">
    <location>
        <begin position="137"/>
        <end position="202"/>
    </location>
</feature>
<dbReference type="InterPro" id="IPR051015">
    <property type="entry name" value="EvgA-like"/>
</dbReference>
<keyword evidence="7" id="KW-1185">Reference proteome</keyword>
<dbReference type="Gene3D" id="3.40.50.2300">
    <property type="match status" value="1"/>
</dbReference>
<dbReference type="PANTHER" id="PTHR45566">
    <property type="entry name" value="HTH-TYPE TRANSCRIPTIONAL REGULATOR YHJB-RELATED"/>
    <property type="match status" value="1"/>
</dbReference>
<feature type="modified residue" description="4-aspartylphosphate" evidence="3">
    <location>
        <position position="54"/>
    </location>
</feature>
<protein>
    <submittedName>
        <fullName evidence="6">Response regulator transcription factor</fullName>
    </submittedName>
</protein>
<gene>
    <name evidence="6" type="ORF">HG263_05650</name>
</gene>
<dbReference type="PROSITE" id="PS50110">
    <property type="entry name" value="RESPONSE_REGULATORY"/>
    <property type="match status" value="1"/>
</dbReference>
<sequence length="204" mass="22653">MIKCLLVEDQTLVRMGLKNLLELDDGICVADSAENGEICLNLLENNHYDLVLLDMRMPVKTGLEVLQTMKSQHNTTKVLIITTFEDCDVLVKAIHLGARGYILKNAELESLISAIKAVHRGELILQDTITQYMLKQTVAKTESLTKKEHEVLKCMSLGLSNKAIAEQLNNSQGTIRNHVSTVLAKLNVSDRTQAVVKAINECLI</sequence>
<dbReference type="SMART" id="SM00421">
    <property type="entry name" value="HTH_LUXR"/>
    <property type="match status" value="1"/>
</dbReference>
<keyword evidence="1 3" id="KW-0597">Phosphoprotein</keyword>
<dbReference type="InterPro" id="IPR000792">
    <property type="entry name" value="Tscrpt_reg_LuxR_C"/>
</dbReference>
<dbReference type="SUPFAM" id="SSF46894">
    <property type="entry name" value="C-terminal effector domain of the bipartite response regulators"/>
    <property type="match status" value="1"/>
</dbReference>
<dbReference type="PRINTS" id="PR00038">
    <property type="entry name" value="HTHLUXR"/>
</dbReference>
<evidence type="ECO:0000256" key="1">
    <source>
        <dbReference type="ARBA" id="ARBA00022553"/>
    </source>
</evidence>
<dbReference type="CDD" id="cd17535">
    <property type="entry name" value="REC_NarL-like"/>
    <property type="match status" value="1"/>
</dbReference>
<dbReference type="SUPFAM" id="SSF52172">
    <property type="entry name" value="CheY-like"/>
    <property type="match status" value="1"/>
</dbReference>
<accession>A0A849VE91</accession>
<dbReference type="Pfam" id="PF00196">
    <property type="entry name" value="GerE"/>
    <property type="match status" value="1"/>
</dbReference>
<dbReference type="EMBL" id="JABBPG010000002">
    <property type="protein sequence ID" value="NOU50021.1"/>
    <property type="molecule type" value="Genomic_DNA"/>
</dbReference>
<dbReference type="InterPro" id="IPR001789">
    <property type="entry name" value="Sig_transdc_resp-reg_receiver"/>
</dbReference>
<dbReference type="PANTHER" id="PTHR45566:SF2">
    <property type="entry name" value="NARL SUBFAMILY"/>
    <property type="match status" value="1"/>
</dbReference>
<dbReference type="GO" id="GO:0006355">
    <property type="term" value="P:regulation of DNA-templated transcription"/>
    <property type="evidence" value="ECO:0007669"/>
    <property type="project" value="InterPro"/>
</dbReference>
<evidence type="ECO:0000259" key="5">
    <source>
        <dbReference type="PROSITE" id="PS50110"/>
    </source>
</evidence>